<feature type="region of interest" description="Disordered" evidence="1">
    <location>
        <begin position="106"/>
        <end position="127"/>
    </location>
</feature>
<dbReference type="GO" id="GO:0003676">
    <property type="term" value="F:nucleic acid binding"/>
    <property type="evidence" value="ECO:0007669"/>
    <property type="project" value="InterPro"/>
</dbReference>
<dbReference type="EMBL" id="NCKW01005101">
    <property type="protein sequence ID" value="POM73515.1"/>
    <property type="molecule type" value="Genomic_DNA"/>
</dbReference>
<evidence type="ECO:0000313" key="2">
    <source>
        <dbReference type="EMBL" id="POM73515.1"/>
    </source>
</evidence>
<keyword evidence="3" id="KW-1185">Reference proteome</keyword>
<organism evidence="2 3">
    <name type="scientific">Phytophthora palmivora</name>
    <dbReference type="NCBI Taxonomy" id="4796"/>
    <lineage>
        <taxon>Eukaryota</taxon>
        <taxon>Sar</taxon>
        <taxon>Stramenopiles</taxon>
        <taxon>Oomycota</taxon>
        <taxon>Peronosporomycetes</taxon>
        <taxon>Peronosporales</taxon>
        <taxon>Peronosporaceae</taxon>
        <taxon>Phytophthora</taxon>
    </lineage>
</organism>
<dbReference type="InterPro" id="IPR036397">
    <property type="entry name" value="RNaseH_sf"/>
</dbReference>
<evidence type="ECO:0008006" key="4">
    <source>
        <dbReference type="Google" id="ProtNLM"/>
    </source>
</evidence>
<name>A0A2P4Y6S7_9STRA</name>
<proteinExistence type="predicted"/>
<feature type="compositionally biased region" description="Polar residues" evidence="1">
    <location>
        <begin position="116"/>
        <end position="127"/>
    </location>
</feature>
<reference evidence="2 3" key="1">
    <citation type="journal article" date="2017" name="Genome Biol. Evol.">
        <title>Phytophthora megakarya and P. palmivora, closely related causal agents of cacao black pod rot, underwent increases in genome sizes and gene numbers by different mechanisms.</title>
        <authorList>
            <person name="Ali S.S."/>
            <person name="Shao J."/>
            <person name="Lary D.J."/>
            <person name="Kronmiller B."/>
            <person name="Shen D."/>
            <person name="Strem M.D."/>
            <person name="Amoako-Attah I."/>
            <person name="Akrofi A.Y."/>
            <person name="Begoude B.A."/>
            <person name="Ten Hoopen G.M."/>
            <person name="Coulibaly K."/>
            <person name="Kebe B.I."/>
            <person name="Melnick R.L."/>
            <person name="Guiltinan M.J."/>
            <person name="Tyler B.M."/>
            <person name="Meinhardt L.W."/>
            <person name="Bailey B.A."/>
        </authorList>
    </citation>
    <scope>NUCLEOTIDE SEQUENCE [LARGE SCALE GENOMIC DNA]</scope>
    <source>
        <strain evidence="3">sbr112.9</strain>
    </source>
</reference>
<comment type="caution">
    <text evidence="2">The sequence shown here is derived from an EMBL/GenBank/DDBJ whole genome shotgun (WGS) entry which is preliminary data.</text>
</comment>
<accession>A0A2P4Y6S7</accession>
<dbReference type="AlphaFoldDB" id="A0A2P4Y6S7"/>
<dbReference type="InterPro" id="IPR012337">
    <property type="entry name" value="RNaseH-like_sf"/>
</dbReference>
<dbReference type="SUPFAM" id="SSF53098">
    <property type="entry name" value="Ribonuclease H-like"/>
    <property type="match status" value="1"/>
</dbReference>
<feature type="compositionally biased region" description="Basic and acidic residues" evidence="1">
    <location>
        <begin position="106"/>
        <end position="115"/>
    </location>
</feature>
<sequence length="209" mass="24028">MITSALINWSKRFGPPRMFIADQGSRFKSEVVQELDLALACAPWINDTVERLNRDVLQVLRVPLMTMKLDTHECEYLRNSVVMESAAPPAEMVATLQHNLDEMHKEAEDIHEQRRLQNTARSSGASSRSETLIRHLICMASDFGFTVMHHSGRVRTFPPTLATRAWFPDKEEPWESLHSLYYDLTVRVELYVTEHAGPRAYPSTIRNFT</sequence>
<dbReference type="Gene3D" id="3.30.420.10">
    <property type="entry name" value="Ribonuclease H-like superfamily/Ribonuclease H"/>
    <property type="match status" value="1"/>
</dbReference>
<protein>
    <recommendedName>
        <fullName evidence="4">Integrase catalytic domain-containing protein</fullName>
    </recommendedName>
</protein>
<evidence type="ECO:0000313" key="3">
    <source>
        <dbReference type="Proteomes" id="UP000237271"/>
    </source>
</evidence>
<gene>
    <name evidence="2" type="ORF">PHPALM_9631</name>
</gene>
<dbReference type="Proteomes" id="UP000237271">
    <property type="component" value="Unassembled WGS sequence"/>
</dbReference>
<evidence type="ECO:0000256" key="1">
    <source>
        <dbReference type="SAM" id="MobiDB-lite"/>
    </source>
</evidence>